<accession>A0A8J1XJM0</accession>
<dbReference type="EMBL" id="CAIIXF020000011">
    <property type="protein sequence ID" value="CAH1798665.1"/>
    <property type="molecule type" value="Genomic_DNA"/>
</dbReference>
<evidence type="ECO:0000256" key="8">
    <source>
        <dbReference type="ARBA" id="ARBA00023180"/>
    </source>
</evidence>
<keyword evidence="2" id="KW-1003">Cell membrane</keyword>
<organism evidence="11 12">
    <name type="scientific">Owenia fusiformis</name>
    <name type="common">Polychaete worm</name>
    <dbReference type="NCBI Taxonomy" id="6347"/>
    <lineage>
        <taxon>Eukaryota</taxon>
        <taxon>Metazoa</taxon>
        <taxon>Spiralia</taxon>
        <taxon>Lophotrochozoa</taxon>
        <taxon>Annelida</taxon>
        <taxon>Polychaeta</taxon>
        <taxon>Sedentaria</taxon>
        <taxon>Canalipalpata</taxon>
        <taxon>Sabellida</taxon>
        <taxon>Oweniida</taxon>
        <taxon>Oweniidae</taxon>
        <taxon>Owenia</taxon>
    </lineage>
</organism>
<evidence type="ECO:0000256" key="9">
    <source>
        <dbReference type="ARBA" id="ARBA00023224"/>
    </source>
</evidence>
<evidence type="ECO:0000313" key="11">
    <source>
        <dbReference type="EMBL" id="CAH1798665.1"/>
    </source>
</evidence>
<dbReference type="AlphaFoldDB" id="A0A8J1XJM0"/>
<keyword evidence="8" id="KW-0325">Glycoprotein</keyword>
<keyword evidence="5 10" id="KW-0297">G-protein coupled receptor</keyword>
<dbReference type="GO" id="GO:0004930">
    <property type="term" value="F:G protein-coupled receptor activity"/>
    <property type="evidence" value="ECO:0007669"/>
    <property type="project" value="UniProtKB-KW"/>
</dbReference>
<keyword evidence="4" id="KW-1133">Transmembrane helix</keyword>
<dbReference type="InterPro" id="IPR017452">
    <property type="entry name" value="GPCR_Rhodpsn_7TM"/>
</dbReference>
<keyword evidence="3 10" id="KW-0812">Transmembrane</keyword>
<name>A0A8J1XJM0_OWEFU</name>
<evidence type="ECO:0000256" key="2">
    <source>
        <dbReference type="ARBA" id="ARBA00022475"/>
    </source>
</evidence>
<dbReference type="Pfam" id="PF00001">
    <property type="entry name" value="7tm_1"/>
    <property type="match status" value="1"/>
</dbReference>
<evidence type="ECO:0000256" key="6">
    <source>
        <dbReference type="ARBA" id="ARBA00023136"/>
    </source>
</evidence>
<dbReference type="PROSITE" id="PS50262">
    <property type="entry name" value="G_PROTEIN_RECEP_F1_2"/>
    <property type="match status" value="1"/>
</dbReference>
<proteinExistence type="inferred from homology"/>
<dbReference type="Gene3D" id="1.20.1070.10">
    <property type="entry name" value="Rhodopsin 7-helix transmembrane proteins"/>
    <property type="match status" value="1"/>
</dbReference>
<dbReference type="PANTHER" id="PTHR24246:SF27">
    <property type="entry name" value="ADENOSINE RECEPTOR, ISOFORM A"/>
    <property type="match status" value="1"/>
</dbReference>
<gene>
    <name evidence="11" type="ORF">OFUS_LOCUS22782</name>
</gene>
<evidence type="ECO:0000256" key="4">
    <source>
        <dbReference type="ARBA" id="ARBA00022989"/>
    </source>
</evidence>
<comment type="similarity">
    <text evidence="10">Belongs to the G-protein coupled receptor 1 family.</text>
</comment>
<dbReference type="PRINTS" id="PR00237">
    <property type="entry name" value="GPCRRHODOPSN"/>
</dbReference>
<dbReference type="GO" id="GO:0005886">
    <property type="term" value="C:plasma membrane"/>
    <property type="evidence" value="ECO:0007669"/>
    <property type="project" value="UniProtKB-SubCell"/>
</dbReference>
<evidence type="ECO:0000313" key="12">
    <source>
        <dbReference type="Proteomes" id="UP000749559"/>
    </source>
</evidence>
<dbReference type="InterPro" id="IPR000276">
    <property type="entry name" value="GPCR_Rhodpsn"/>
</dbReference>
<keyword evidence="12" id="KW-1185">Reference proteome</keyword>
<evidence type="ECO:0000256" key="7">
    <source>
        <dbReference type="ARBA" id="ARBA00023170"/>
    </source>
</evidence>
<reference evidence="11" key="1">
    <citation type="submission" date="2022-03" db="EMBL/GenBank/DDBJ databases">
        <authorList>
            <person name="Martin C."/>
        </authorList>
    </citation>
    <scope>NUCLEOTIDE SEQUENCE</scope>
</reference>
<keyword evidence="6" id="KW-0472">Membrane</keyword>
<comment type="caution">
    <text evidence="11">The sequence shown here is derived from an EMBL/GenBank/DDBJ whole genome shotgun (WGS) entry which is preliminary data.</text>
</comment>
<comment type="subcellular location">
    <subcellularLocation>
        <location evidence="1">Cell membrane</location>
        <topology evidence="1">Multi-pass membrane protein</topology>
    </subcellularLocation>
</comment>
<dbReference type="Proteomes" id="UP000749559">
    <property type="component" value="Unassembled WGS sequence"/>
</dbReference>
<evidence type="ECO:0000256" key="3">
    <source>
        <dbReference type="ARBA" id="ARBA00022692"/>
    </source>
</evidence>
<dbReference type="SUPFAM" id="SSF81321">
    <property type="entry name" value="Family A G protein-coupled receptor-like"/>
    <property type="match status" value="1"/>
</dbReference>
<dbReference type="PANTHER" id="PTHR24246">
    <property type="entry name" value="OLFACTORY RECEPTOR AND ADENOSINE RECEPTOR"/>
    <property type="match status" value="1"/>
</dbReference>
<dbReference type="PROSITE" id="PS00237">
    <property type="entry name" value="G_PROTEIN_RECEP_F1_1"/>
    <property type="match status" value="1"/>
</dbReference>
<protein>
    <submittedName>
        <fullName evidence="11">Uncharacterized protein</fullName>
    </submittedName>
</protein>
<evidence type="ECO:0000256" key="5">
    <source>
        <dbReference type="ARBA" id="ARBA00023040"/>
    </source>
</evidence>
<keyword evidence="9 10" id="KW-0807">Transducer</keyword>
<evidence type="ECO:0000256" key="10">
    <source>
        <dbReference type="RuleBase" id="RU000688"/>
    </source>
</evidence>
<evidence type="ECO:0000256" key="1">
    <source>
        <dbReference type="ARBA" id="ARBA00004651"/>
    </source>
</evidence>
<sequence>MAVNWTEKTISGLNRDASLIILIYYMIISGVIILSNALVFVAFIKNKTLRTLTNYYVINLAICDMTVGLYHIYCTYMQYWMSYADHKISYDCIACCVAVFLSAGTSLYTLLIITVERYMKILHPLNYNLFWNKKTAIISLTIIWISMSIASSSLIISNRWHSGIHCMVFDVATRPVFYGVCLPLIFMAITVILALYSRIFWIARQQKKAIESTMIQESHHTRKEHKTAIMMFLLVGWLIIAWMPFTVISTYRIIQEDITQDFKSFQTGGVFLLENICHGFIYTNSFINVFIYDWKCPEWRKSFRAIFRSLLCWKNNSIVPQQGNIVPTKTSKY</sequence>
<dbReference type="CDD" id="cd00637">
    <property type="entry name" value="7tm_classA_rhodopsin-like"/>
    <property type="match status" value="1"/>
</dbReference>
<dbReference type="OrthoDB" id="6123079at2759"/>
<keyword evidence="7 10" id="KW-0675">Receptor</keyword>